<dbReference type="InterPro" id="IPR013268">
    <property type="entry name" value="UTP16"/>
</dbReference>
<evidence type="ECO:0000313" key="3">
    <source>
        <dbReference type="Proteomes" id="UP000294003"/>
    </source>
</evidence>
<feature type="region of interest" description="Disordered" evidence="1">
    <location>
        <begin position="374"/>
        <end position="406"/>
    </location>
</feature>
<reference evidence="2 3" key="1">
    <citation type="submission" date="2018-06" db="EMBL/GenBank/DDBJ databases">
        <title>Complete Genomes of Monosporascus.</title>
        <authorList>
            <person name="Robinson A.J."/>
            <person name="Natvig D.O."/>
        </authorList>
    </citation>
    <scope>NUCLEOTIDE SEQUENCE [LARGE SCALE GENOMIC DNA]</scope>
    <source>
        <strain evidence="2 3">CBS 609.92</strain>
    </source>
</reference>
<comment type="caution">
    <text evidence="2">The sequence shown here is derived from an EMBL/GenBank/DDBJ whole genome shotgun (WGS) entry which is preliminary data.</text>
</comment>
<proteinExistence type="predicted"/>
<name>A0ABY0GUI3_9PEZI</name>
<feature type="compositionally biased region" description="Basic residues" evidence="1">
    <location>
        <begin position="388"/>
        <end position="406"/>
    </location>
</feature>
<protein>
    <submittedName>
        <fullName evidence="2">Uncharacterized protein</fullName>
    </submittedName>
</protein>
<feature type="compositionally biased region" description="Basic and acidic residues" evidence="1">
    <location>
        <begin position="81"/>
        <end position="93"/>
    </location>
</feature>
<dbReference type="Proteomes" id="UP000294003">
    <property type="component" value="Unassembled WGS sequence"/>
</dbReference>
<dbReference type="EMBL" id="QJNS01000475">
    <property type="protein sequence ID" value="RYO77318.1"/>
    <property type="molecule type" value="Genomic_DNA"/>
</dbReference>
<organism evidence="2 3">
    <name type="scientific">Monosporascus cannonballus</name>
    <dbReference type="NCBI Taxonomy" id="155416"/>
    <lineage>
        <taxon>Eukaryota</taxon>
        <taxon>Fungi</taxon>
        <taxon>Dikarya</taxon>
        <taxon>Ascomycota</taxon>
        <taxon>Pezizomycotina</taxon>
        <taxon>Sordariomycetes</taxon>
        <taxon>Xylariomycetidae</taxon>
        <taxon>Xylariales</taxon>
        <taxon>Xylariales incertae sedis</taxon>
        <taxon>Monosporascus</taxon>
    </lineage>
</organism>
<sequence>MAPTTRMRSKTLHGVAEEDDAQVKSTTNVDLSPREGPTIPHGAGKGKRKRRSTGGAVLENEDDATQDSSLSTPARKKLSIHMREEADDGDGHDPATTAGVRIVQVKTEVRNRRPKRSRSNSVADPQDDDAVPESQSASRQLQEEAIQRLASQCVRPDFRSAALKAKEEEKPTGKAKHVVFGDEDDLEKYVAVAADEKPAVVEKENEEELDEAPEAVSTKAAAREALESAKVLAEATEKQAALVKWKRQNRDSLFKQQAQKRNRVPKPDLASSESDTQDQEATREAEGALATTGRRRVERLKLPGMLPAEYLTESSSEDEDGVALKKAAKKPKKINFEDALQSIGKEIRVPRDQVVGSTVYRVVAGQADKNLAPKMHKNTRYVKEDMLRRRRAPVTPNKKRGFFVAK</sequence>
<evidence type="ECO:0000313" key="2">
    <source>
        <dbReference type="EMBL" id="RYO77318.1"/>
    </source>
</evidence>
<feature type="region of interest" description="Disordered" evidence="1">
    <location>
        <begin position="1"/>
        <end position="144"/>
    </location>
</feature>
<gene>
    <name evidence="2" type="ORF">DL762_009343</name>
</gene>
<dbReference type="Pfam" id="PF08297">
    <property type="entry name" value="U3_snoRNA_assoc"/>
    <property type="match status" value="1"/>
</dbReference>
<feature type="region of interest" description="Disordered" evidence="1">
    <location>
        <begin position="253"/>
        <end position="296"/>
    </location>
</feature>
<accession>A0ABY0GUI3</accession>
<feature type="region of interest" description="Disordered" evidence="1">
    <location>
        <begin position="199"/>
        <end position="221"/>
    </location>
</feature>
<evidence type="ECO:0000256" key="1">
    <source>
        <dbReference type="SAM" id="MobiDB-lite"/>
    </source>
</evidence>
<feature type="compositionally biased region" description="Acidic residues" evidence="1">
    <location>
        <begin position="204"/>
        <end position="213"/>
    </location>
</feature>
<keyword evidence="3" id="KW-1185">Reference proteome</keyword>